<comment type="pathway">
    <text evidence="1">tRNA modification; 5-methoxycarbonylmethyl-2-thiouridine-tRNA biosynthesis.</text>
</comment>
<dbReference type="EMBL" id="JABAYA010000286">
    <property type="protein sequence ID" value="KAF7721259.1"/>
    <property type="molecule type" value="Genomic_DNA"/>
</dbReference>
<dbReference type="Pfam" id="PF23797">
    <property type="entry name" value="Beta-prop_ELP1_2nd"/>
    <property type="match status" value="1"/>
</dbReference>
<dbReference type="InterPro" id="IPR056166">
    <property type="entry name" value="TPR_ELP1"/>
</dbReference>
<keyword evidence="14" id="KW-1185">Reference proteome</keyword>
<dbReference type="Pfam" id="PF23936">
    <property type="entry name" value="HB_ELP1"/>
    <property type="match status" value="1"/>
</dbReference>
<dbReference type="InterPro" id="IPR015943">
    <property type="entry name" value="WD40/YVTN_repeat-like_dom_sf"/>
</dbReference>
<sequence length="1214" mass="138807">MRSLQLLNHCCAQAAGSPLNSRSFIANDPENSVVYVALQDNLSVVRVLANEESRGFIEIAQFPVETAPNGACSIVDFTYLSDLQVACLGMRNGDIILISKERFEKGEEAMEVIGSVESGIYAMSWSPDQDLVIMITGEKNVLEMTQDFDTITEFPLHVEEQGEGTQHSVGWGRKETQFHGSAGKQAALHKVDTSKFTVSEDDDHMPRVAWRGDGRLFTCSDIDPRKAARVIRVYNREGVLQNTSEPVDRLEHVLDWRPSGNLIVSSQRLPHRHDIVFLEKNGLRHGEFTLRESTNHKLLEVSWNADSTVLAVWLESELTNSGKTQRTVQLWTSNNYYWYMKQHLVLAEDDIVGFAWDVERPLWAHVVSATGYYHRYIFSWEVLTSTSTAEENAGFVAVIDGASILLTPFAYQNVPPPMCALTLQAEGNVQHVSFGPSASGNCIVALTNDKIQFFELPENGCGESKLLGCFQSLCPFMGEKISNPIRQLHWIRENRLIYVRYDEQTNGDVICLATFSMGDDQPSSIETAHFDGYVHRIYHNAGTHDLLAEDAVGSVYEVQIDNNGKICIDKILQIPDGSCAAIATTRLKPQDSDEEMPRGNLETISPRAFVLATIREDIRNCNYRSAFIACRRNRIDLNILYDENPDQFIENIERFVKDIPEVDYLNLFLSNLRNEDTTVTMYRSEKRNQQPQEEKRVQNKVNYICEAARNVLLKLGRKHYIQSILSTYVKSSPPDLESALMLLAEIKESSLSDAEEALKYTIFLCDADRLYDVALGMYNFPLVLLVAQQAQKDPKEYLPFLQELQKLEKYYQRFRIDDHLKRFEKALRNLSLAGDKHFDELIDYMQKHSLYLVALEEYANKPEKRQVILNVYGDYLVQTSAYEEAGIIFTMSQNLEQAMRAYRMAGSWREVFSLAKQMKYSKEDIHALAYDVIEYLKDKRRYQDAAVVAHDYTEDIEESVDCLLKGSLWQEAIRMVFTCLRSSFGTNFILQNQSYSNDRSDLIETHVKPGLIDGYTQMDEDIDEMFSQFNKQTSRLKDLRERKPEPTVVLPNDDSLDNVDMFSDTTSMYSQFTRYTQATSRVSTVSSKGSRNTSKRRKREDRKRARGKKGTVFEEEYLVSSLKRLYERASNMQNELGNILRALAPFGYVEEARAIQDKFEKMLKEFELSIPIIFVPLQLAISQYASQEEVDAANLPTQIEKPVIADIKWKLQIL</sequence>
<feature type="domain" description="ELP1 alpha-solenoid" evidence="11">
    <location>
        <begin position="607"/>
        <end position="804"/>
    </location>
</feature>
<evidence type="ECO:0000313" key="14">
    <source>
        <dbReference type="Proteomes" id="UP000605846"/>
    </source>
</evidence>
<dbReference type="SUPFAM" id="SSF82171">
    <property type="entry name" value="DPP6 N-terminal domain-like"/>
    <property type="match status" value="1"/>
</dbReference>
<evidence type="ECO:0000259" key="8">
    <source>
        <dbReference type="Pfam" id="PF04762"/>
    </source>
</evidence>
<dbReference type="AlphaFoldDB" id="A0A8H7BPI8"/>
<protein>
    <recommendedName>
        <fullName evidence="5 6">Elongator complex protein 1</fullName>
    </recommendedName>
</protein>
<feature type="domain" description="ELP1 first N-terminal beta-propeller" evidence="8">
    <location>
        <begin position="1"/>
        <end position="358"/>
    </location>
</feature>
<evidence type="ECO:0000256" key="4">
    <source>
        <dbReference type="ARBA" id="ARBA00022694"/>
    </source>
</evidence>
<dbReference type="InterPro" id="IPR056164">
    <property type="entry name" value="Beta-prop_ELP1_1st"/>
</dbReference>
<dbReference type="Gene3D" id="2.130.10.10">
    <property type="entry name" value="YVTN repeat-like/Quinoprotein amine dehydrogenase"/>
    <property type="match status" value="1"/>
</dbReference>
<evidence type="ECO:0000256" key="1">
    <source>
        <dbReference type="ARBA" id="ARBA00005043"/>
    </source>
</evidence>
<evidence type="ECO:0000313" key="13">
    <source>
        <dbReference type="EMBL" id="KAF7721259.1"/>
    </source>
</evidence>
<feature type="domain" description="ELP1 TPR" evidence="10">
    <location>
        <begin position="811"/>
        <end position="974"/>
    </location>
</feature>
<dbReference type="InterPro" id="IPR056165">
    <property type="entry name" value="Beta-prop_ELP1_2nd"/>
</dbReference>
<dbReference type="OrthoDB" id="40048at2759"/>
<evidence type="ECO:0000256" key="6">
    <source>
        <dbReference type="PIRNR" id="PIRNR017233"/>
    </source>
</evidence>
<dbReference type="PANTHER" id="PTHR12747">
    <property type="entry name" value="ELONGATOR COMPLEX PROTEIN 1"/>
    <property type="match status" value="1"/>
</dbReference>
<dbReference type="GO" id="GO:0005634">
    <property type="term" value="C:nucleus"/>
    <property type="evidence" value="ECO:0007669"/>
    <property type="project" value="UniProtKB-SubCell"/>
</dbReference>
<evidence type="ECO:0000259" key="10">
    <source>
        <dbReference type="Pfam" id="PF23878"/>
    </source>
</evidence>
<evidence type="ECO:0000259" key="12">
    <source>
        <dbReference type="Pfam" id="PF23936"/>
    </source>
</evidence>
<comment type="function">
    <text evidence="6">Component of the elongator complex which is required for multiple tRNA modifications, including mcm5U (5-methoxycarbonylmethyl uridine), mcm5s2U (5-methoxycarbonylmethyl-2-thiouridine), and ncm5U (5-carbamoylmethyl uridine). The elongator complex catalyzes formation of carboxymethyluridine in the wobble base at position 34 in tRNAs.</text>
</comment>
<feature type="compositionally biased region" description="Polar residues" evidence="7">
    <location>
        <begin position="1080"/>
        <end position="1092"/>
    </location>
</feature>
<dbReference type="Pfam" id="PF04762">
    <property type="entry name" value="Beta-prop_ELP1_1st"/>
    <property type="match status" value="1"/>
</dbReference>
<dbReference type="GO" id="GO:0033588">
    <property type="term" value="C:elongator holoenzyme complex"/>
    <property type="evidence" value="ECO:0007669"/>
    <property type="project" value="InterPro"/>
</dbReference>
<dbReference type="PANTHER" id="PTHR12747:SF0">
    <property type="entry name" value="ELONGATOR COMPLEX PROTEIN 1"/>
    <property type="match status" value="1"/>
</dbReference>
<evidence type="ECO:0000259" key="11">
    <source>
        <dbReference type="Pfam" id="PF23925"/>
    </source>
</evidence>
<dbReference type="InterPro" id="IPR056167">
    <property type="entry name" value="A-sol_ELP1"/>
</dbReference>
<keyword evidence="6" id="KW-0539">Nucleus</keyword>
<comment type="similarity">
    <text evidence="2 6">Belongs to the ELP1/IKA1 family.</text>
</comment>
<dbReference type="PIRSF" id="PIRSF017233">
    <property type="entry name" value="IKAP"/>
    <property type="match status" value="1"/>
</dbReference>
<keyword evidence="3 6" id="KW-0963">Cytoplasm</keyword>
<feature type="domain" description="ELP1 N-terminal second beta-propeller" evidence="9">
    <location>
        <begin position="398"/>
        <end position="565"/>
    </location>
</feature>
<dbReference type="InterPro" id="IPR056169">
    <property type="entry name" value="HB_ELP1"/>
</dbReference>
<comment type="caution">
    <text evidence="13">The sequence shown here is derived from an EMBL/GenBank/DDBJ whole genome shotgun (WGS) entry which is preliminary data.</text>
</comment>
<feature type="region of interest" description="Disordered" evidence="7">
    <location>
        <begin position="1080"/>
        <end position="1107"/>
    </location>
</feature>
<evidence type="ECO:0000259" key="9">
    <source>
        <dbReference type="Pfam" id="PF23797"/>
    </source>
</evidence>
<evidence type="ECO:0000256" key="3">
    <source>
        <dbReference type="ARBA" id="ARBA00022490"/>
    </source>
</evidence>
<dbReference type="Pfam" id="PF23878">
    <property type="entry name" value="TPR_ELP1"/>
    <property type="match status" value="1"/>
</dbReference>
<keyword evidence="4" id="KW-0819">tRNA processing</keyword>
<organism evidence="13 14">
    <name type="scientific">Apophysomyces ossiformis</name>
    <dbReference type="NCBI Taxonomy" id="679940"/>
    <lineage>
        <taxon>Eukaryota</taxon>
        <taxon>Fungi</taxon>
        <taxon>Fungi incertae sedis</taxon>
        <taxon>Mucoromycota</taxon>
        <taxon>Mucoromycotina</taxon>
        <taxon>Mucoromycetes</taxon>
        <taxon>Mucorales</taxon>
        <taxon>Mucorineae</taxon>
        <taxon>Mucoraceae</taxon>
        <taxon>Apophysomyces</taxon>
    </lineage>
</organism>
<reference evidence="13" key="1">
    <citation type="submission" date="2020-01" db="EMBL/GenBank/DDBJ databases">
        <title>Genome Sequencing of Three Apophysomyces-Like Fungal Strains Confirms a Novel Fungal Genus in the Mucoromycota with divergent Burkholderia-like Endosymbiotic Bacteria.</title>
        <authorList>
            <person name="Stajich J.E."/>
            <person name="Macias A.M."/>
            <person name="Carter-House D."/>
            <person name="Lovett B."/>
            <person name="Kasson L.R."/>
            <person name="Berry K."/>
            <person name="Grigoriev I."/>
            <person name="Chang Y."/>
            <person name="Spatafora J."/>
            <person name="Kasson M.T."/>
        </authorList>
    </citation>
    <scope>NUCLEOTIDE SEQUENCE</scope>
    <source>
        <strain evidence="13">NRRL A-21654</strain>
    </source>
</reference>
<dbReference type="UniPathway" id="UPA00988"/>
<dbReference type="InterPro" id="IPR006849">
    <property type="entry name" value="Elp1"/>
</dbReference>
<proteinExistence type="inferred from homology"/>
<dbReference type="Pfam" id="PF23925">
    <property type="entry name" value="A-sol_ELP1"/>
    <property type="match status" value="1"/>
</dbReference>
<dbReference type="GO" id="GO:0000049">
    <property type="term" value="F:tRNA binding"/>
    <property type="evidence" value="ECO:0007669"/>
    <property type="project" value="TreeGrafter"/>
</dbReference>
<feature type="domain" description="ELP1 three-helical bundle" evidence="12">
    <location>
        <begin position="1001"/>
        <end position="1173"/>
    </location>
</feature>
<feature type="compositionally biased region" description="Basic residues" evidence="7">
    <location>
        <begin position="1093"/>
        <end position="1107"/>
    </location>
</feature>
<evidence type="ECO:0000256" key="7">
    <source>
        <dbReference type="SAM" id="MobiDB-lite"/>
    </source>
</evidence>
<name>A0A8H7BPI8_9FUNG</name>
<dbReference type="Proteomes" id="UP000605846">
    <property type="component" value="Unassembled WGS sequence"/>
</dbReference>
<evidence type="ECO:0000256" key="5">
    <source>
        <dbReference type="ARBA" id="ARBA00029535"/>
    </source>
</evidence>
<gene>
    <name evidence="13" type="ORF">EC973_004986</name>
</gene>
<dbReference type="GO" id="GO:0005829">
    <property type="term" value="C:cytosol"/>
    <property type="evidence" value="ECO:0007669"/>
    <property type="project" value="TreeGrafter"/>
</dbReference>
<dbReference type="GO" id="GO:0002926">
    <property type="term" value="P:tRNA wobble base 5-methoxycarbonylmethyl-2-thiouridinylation"/>
    <property type="evidence" value="ECO:0007669"/>
    <property type="project" value="TreeGrafter"/>
</dbReference>
<comment type="subcellular location">
    <subcellularLocation>
        <location evidence="6">Cytoplasm</location>
    </subcellularLocation>
    <subcellularLocation>
        <location evidence="6">Nucleus</location>
    </subcellularLocation>
</comment>
<evidence type="ECO:0000256" key="2">
    <source>
        <dbReference type="ARBA" id="ARBA00006086"/>
    </source>
</evidence>
<accession>A0A8H7BPI8</accession>